<keyword evidence="3" id="KW-1185">Reference proteome</keyword>
<evidence type="ECO:0000256" key="1">
    <source>
        <dbReference type="SAM" id="MobiDB-lite"/>
    </source>
</evidence>
<comment type="caution">
    <text evidence="2">The sequence shown here is derived from an EMBL/GenBank/DDBJ whole genome shotgun (WGS) entry which is preliminary data.</text>
</comment>
<dbReference type="Proteomes" id="UP001596456">
    <property type="component" value="Unassembled WGS sequence"/>
</dbReference>
<proteinExistence type="predicted"/>
<reference evidence="3" key="1">
    <citation type="journal article" date="2019" name="Int. J. Syst. Evol. Microbiol.">
        <title>The Global Catalogue of Microorganisms (GCM) 10K type strain sequencing project: providing services to taxonomists for standard genome sequencing and annotation.</title>
        <authorList>
            <consortium name="The Broad Institute Genomics Platform"/>
            <consortium name="The Broad Institute Genome Sequencing Center for Infectious Disease"/>
            <person name="Wu L."/>
            <person name="Ma J."/>
        </authorList>
    </citation>
    <scope>NUCLEOTIDE SEQUENCE [LARGE SCALE GENOMIC DNA]</scope>
    <source>
        <strain evidence="3">CGMCC 1.16275</strain>
    </source>
</reference>
<dbReference type="RefSeq" id="WP_377359209.1">
    <property type="nucleotide sequence ID" value="NZ_JBHTCM010000010.1"/>
</dbReference>
<dbReference type="EMBL" id="JBHTCM010000010">
    <property type="protein sequence ID" value="MFC7333859.1"/>
    <property type="molecule type" value="Genomic_DNA"/>
</dbReference>
<evidence type="ECO:0000313" key="3">
    <source>
        <dbReference type="Proteomes" id="UP001596456"/>
    </source>
</evidence>
<evidence type="ECO:0000313" key="2">
    <source>
        <dbReference type="EMBL" id="MFC7333859.1"/>
    </source>
</evidence>
<gene>
    <name evidence="2" type="ORF">ACFQPS_11860</name>
</gene>
<accession>A0ABW2KXV9</accession>
<name>A0ABW2KXV9_9PROT</name>
<organism evidence="2 3">
    <name type="scientific">Rhodocista pekingensis</name>
    <dbReference type="NCBI Taxonomy" id="201185"/>
    <lineage>
        <taxon>Bacteria</taxon>
        <taxon>Pseudomonadati</taxon>
        <taxon>Pseudomonadota</taxon>
        <taxon>Alphaproteobacteria</taxon>
        <taxon>Rhodospirillales</taxon>
        <taxon>Azospirillaceae</taxon>
        <taxon>Rhodocista</taxon>
    </lineage>
</organism>
<feature type="region of interest" description="Disordered" evidence="1">
    <location>
        <begin position="217"/>
        <end position="242"/>
    </location>
</feature>
<protein>
    <submittedName>
        <fullName evidence="2">Uncharacterized protein</fullName>
    </submittedName>
</protein>
<sequence>MIEDAWIESLPEDPWLALSQCIESWPVLRKSAILHAGAQPVREWNTDRYDDFIQIYAVCTTITRNIGEIITGEIEFAASPQANMEKIDKYMDFISAAVQRKMTDIRVMEIRRRTSALLRTAPGYTLTEGDIERAQKIINELRGLIAASDSLEERFRQRLLRKLESLQSELHKRMSDFDRVYGMIADASVLMRKIGEDAKPIVERIRELVGIAWRSQAQGEELSSDTPPPQIGTGAGESVSAP</sequence>